<proteinExistence type="predicted"/>
<dbReference type="Gene3D" id="2.60.120.200">
    <property type="match status" value="1"/>
</dbReference>
<name>A0ABS8EQU4_9FLAO</name>
<dbReference type="RefSeq" id="WP_227478095.1">
    <property type="nucleotide sequence ID" value="NZ_JAFMPT010000032.1"/>
</dbReference>
<evidence type="ECO:0000313" key="5">
    <source>
        <dbReference type="EMBL" id="MCC1485603.1"/>
    </source>
</evidence>
<evidence type="ECO:0000256" key="2">
    <source>
        <dbReference type="ARBA" id="ARBA00022737"/>
    </source>
</evidence>
<evidence type="ECO:0000259" key="4">
    <source>
        <dbReference type="PROSITE" id="PS50825"/>
    </source>
</evidence>
<sequence>MVDDGNGNTITVTQDIIINDTQNPIVTNCPTNITANTDNNQCDYTFNPVEPNFNDNCAIDTIVWTMTGATSGNGNNAIGTTNFNTGLTTITYTATDVGGNSVSCSYTITVTDNQNPTVSNCPSNSTFGTSPGQCDYTFNPTEPNFSDNCGIASINWTITGATNDSGSGTIDNRSFNIGTTMVTYTATDSAGNDIMCSYTITIEDNEAPEINCPGNQNINFDSNICQYTLPDYTTLASTSDNCDTNIVVTQSPAPGSIQTGTVTITLTAIDDAGETSQCTFDVIPSDVTPPNAVCQDITVQLGPNGTANIIASDLDNGSNDACGIANFTASQTSFDCSDINYDAATNTFLPIPVTLTVFDNSGNSDTCTVMITVEDRVAPTMQCTDFVVVIDPVTRVATINTSDIDNGSNDACGAVLLSLSQNTFPENPDGSGTQYDANVTLTGQDIYGNISTCIATVTIEPPINVLAIVTGVIVPDDPNDPNNPIPQPPAQLIEATACPGGITEPRNVAFTISEVNPFDLQDPNVSIERWEFSQDNGETWNQVPNPPAGNALSYTFNGLNTDTFVRVLLRIDDPITGDSIIQSSAAAFVRFLPPDEPPIIVSTTALDICLGDDVTVVAESFFDQPAGQFGEGGEFNFAQPDGWRVDGLDGFFPASGNNTTQPTWKEANSNSNREFSGINYDTSDNTKFAMANGIGNTTTLETPVFSTVGLTAAEAILSFDTSFYFCNGGNGFIELSFDSGNTYTQTLTTVEGYNFTSGNTTGVILTKASANRCIGTTSIDGTDASRMHAASINLGQWIGETGLRVRFTFIGSTSSCGEVGNNTFPNPNNENCNRGGRDLASGWAIDNVGFRFAPVDDILEYTDEAGNVIATGTTATVQPITPGVRRYGVTTLVNGCRAENADGTNFFNVNASLAYAGQDITPLANSCGENFVQMRAYDNTVRSRVNFANGAYEDGLYVVPADDANDFNGTGVTGRWSVISSSTTSCGNLLVFSDETDPNAIFNASPGTYTLRWTIQDGSGCSDDVVVIVNDCPTVDFDGQNDHVDFRNNYNLNSDFSIEVWVKPESTNGTSTVFSRKDALNTSNGYDLSIINSRVVFTAGSTSLTTAQTIGTDRWYHLAVTFDGGTYRLYVDGIELVATGGSAPTTTPNNISALLGAMDQRPPNNTPVNYYHGWMDEFKVWNKALTVEHIRQMMNQEIDQLGSDVGGVVIPSKIYGPDTNQDGVEDDLLTWNNLVGYYRMNVVCGDLAPYAGVGPAGRLRNIQSVQPQTAPLPYTSRTNSSWDTDNTWTNFTVWDVPNSNGINGNPIDWNIVRTNHNISTNTRDLTVLGLIIEANELTVTDISDGNQNENNNGVGLSITHYLKLDGSIDLIGESQLVQKRYNVNQTPESILDVTSSGDLERDQQGTTNLFNYNYWSSPVGAINTSANNVPETLAGLLRDGSNTNNPLTIGFTGNFNATGSSNPITLSNRWIFTFENFPTDSYADWVFKGNTISITQGYGFTMKGSGVGAANEGDIITGGNQENDLQNYVFKGKPNNNDILIPITPGYQALVGNPYPSALDSHEFIDDNIPGGNPGSSPSTSGALYLWEHYTSNQTHILREYQGGYAVLNKTGGIPVYVPALISGAGTPSKVPGRYVPVGQGFFVGSIFSTVGNVDATIKFENDQRVFRREATGTSVFFRNSDYKSKNNKEDHKALLRNETANNEISRIRLNFTAHVDGHIRPLLIGFTPDNTATDGIDYGYDARNEYFQNNDAFFIIEDDVYVIQGVGAFDDSKMYPVGVFLSENSDVEFELTDLENFEKGLDVYIYDSVLGTYTNITEENYVVNLEPDYYADRFFLAFRDQNSTLSSDDKILDKSFISYLSNTKEIYIKVPNNDVTEVKLISILGQTVQKWDTNLNQYASDAYRIPVSKLPTGTYVLNVETEDSVISKKIIIK</sequence>
<dbReference type="Gene3D" id="2.60.40.10">
    <property type="entry name" value="Immunoglobulins"/>
    <property type="match status" value="1"/>
</dbReference>
<gene>
    <name evidence="5" type="ORF">J1C55_13440</name>
</gene>
<feature type="domain" description="HYR" evidence="4">
    <location>
        <begin position="205"/>
        <end position="286"/>
    </location>
</feature>
<dbReference type="NCBIfam" id="TIGR04183">
    <property type="entry name" value="Por_Secre_tail"/>
    <property type="match status" value="1"/>
</dbReference>
<dbReference type="EMBL" id="JAFMPT010000032">
    <property type="protein sequence ID" value="MCC1485603.1"/>
    <property type="molecule type" value="Genomic_DNA"/>
</dbReference>
<keyword evidence="3" id="KW-1015">Disulfide bond</keyword>
<dbReference type="Pfam" id="PF18962">
    <property type="entry name" value="Por_Secre_tail"/>
    <property type="match status" value="1"/>
</dbReference>
<keyword evidence="6" id="KW-1185">Reference proteome</keyword>
<dbReference type="PROSITE" id="PS50825">
    <property type="entry name" value="HYR"/>
    <property type="match status" value="3"/>
</dbReference>
<dbReference type="PANTHER" id="PTHR24273:SF32">
    <property type="entry name" value="HYALIN"/>
    <property type="match status" value="1"/>
</dbReference>
<evidence type="ECO:0000256" key="1">
    <source>
        <dbReference type="ARBA" id="ARBA00022729"/>
    </source>
</evidence>
<dbReference type="PANTHER" id="PTHR24273">
    <property type="entry name" value="FI04643P-RELATED"/>
    <property type="match status" value="1"/>
</dbReference>
<comment type="caution">
    <text evidence="5">The sequence shown here is derived from an EMBL/GenBank/DDBJ whole genome shotgun (WGS) entry which is preliminary data.</text>
</comment>
<protein>
    <submittedName>
        <fullName evidence="5">HYR domain-containing protein</fullName>
    </submittedName>
</protein>
<dbReference type="Proteomes" id="UP000778797">
    <property type="component" value="Unassembled WGS sequence"/>
</dbReference>
<dbReference type="Pfam" id="PF13385">
    <property type="entry name" value="Laminin_G_3"/>
    <property type="match status" value="1"/>
</dbReference>
<dbReference type="InterPro" id="IPR001791">
    <property type="entry name" value="Laminin_G"/>
</dbReference>
<dbReference type="Pfam" id="PF02494">
    <property type="entry name" value="HYR"/>
    <property type="match status" value="3"/>
</dbReference>
<evidence type="ECO:0000256" key="3">
    <source>
        <dbReference type="ARBA" id="ARBA00023157"/>
    </source>
</evidence>
<dbReference type="InterPro" id="IPR013320">
    <property type="entry name" value="ConA-like_dom_sf"/>
</dbReference>
<dbReference type="CDD" id="cd00110">
    <property type="entry name" value="LamG"/>
    <property type="match status" value="1"/>
</dbReference>
<dbReference type="InterPro" id="IPR013783">
    <property type="entry name" value="Ig-like_fold"/>
</dbReference>
<reference evidence="6" key="1">
    <citation type="submission" date="2021-03" db="EMBL/GenBank/DDBJ databases">
        <title>Genome of Cognatishimia sp. F0-27.</title>
        <authorList>
            <person name="Ping X."/>
        </authorList>
    </citation>
    <scope>NUCLEOTIDE SEQUENCE [LARGE SCALE GENOMIC DNA]</scope>
    <source>
        <strain evidence="6">E313</strain>
    </source>
</reference>
<feature type="domain" description="HYR" evidence="4">
    <location>
        <begin position="111"/>
        <end position="204"/>
    </location>
</feature>
<reference evidence="6" key="2">
    <citation type="submission" date="2023-07" db="EMBL/GenBank/DDBJ databases">
        <title>Genome of Winogradskyella sp. E313.</title>
        <authorList>
            <person name="Zhou Y."/>
        </authorList>
    </citation>
    <scope>NUCLEOTIDE SEQUENCE [LARGE SCALE GENOMIC DNA]</scope>
    <source>
        <strain evidence="6">E313</strain>
    </source>
</reference>
<dbReference type="SUPFAM" id="SSF49899">
    <property type="entry name" value="Concanavalin A-like lectins/glucanases"/>
    <property type="match status" value="1"/>
</dbReference>
<organism evidence="5 6">
    <name type="scientific">Winogradskyella immobilis</name>
    <dbReference type="NCBI Taxonomy" id="2816852"/>
    <lineage>
        <taxon>Bacteria</taxon>
        <taxon>Pseudomonadati</taxon>
        <taxon>Bacteroidota</taxon>
        <taxon>Flavobacteriia</taxon>
        <taxon>Flavobacteriales</taxon>
        <taxon>Flavobacteriaceae</taxon>
        <taxon>Winogradskyella</taxon>
    </lineage>
</organism>
<accession>A0ABS8EQU4</accession>
<dbReference type="InterPro" id="IPR003410">
    <property type="entry name" value="HYR_dom"/>
</dbReference>
<keyword evidence="1" id="KW-0732">Signal</keyword>
<evidence type="ECO:0000313" key="6">
    <source>
        <dbReference type="Proteomes" id="UP000778797"/>
    </source>
</evidence>
<feature type="domain" description="HYR" evidence="4">
    <location>
        <begin position="19"/>
        <end position="110"/>
    </location>
</feature>
<dbReference type="InterPro" id="IPR006558">
    <property type="entry name" value="LamG-like"/>
</dbReference>
<dbReference type="SMART" id="SM00560">
    <property type="entry name" value="LamGL"/>
    <property type="match status" value="1"/>
</dbReference>
<dbReference type="InterPro" id="IPR026444">
    <property type="entry name" value="Secre_tail"/>
</dbReference>
<keyword evidence="2" id="KW-0677">Repeat</keyword>